<organism evidence="1">
    <name type="scientific">Myoviridae sp. ctjhW4</name>
    <dbReference type="NCBI Taxonomy" id="2825162"/>
    <lineage>
        <taxon>Viruses</taxon>
        <taxon>Duplodnaviria</taxon>
        <taxon>Heunggongvirae</taxon>
        <taxon>Uroviricota</taxon>
        <taxon>Caudoviricetes</taxon>
    </lineage>
</organism>
<reference evidence="1" key="1">
    <citation type="journal article" date="2021" name="Proc. Natl. Acad. Sci. U.S.A.">
        <title>A Catalog of Tens of Thousands of Viruses from Human Metagenomes Reveals Hidden Associations with Chronic Diseases.</title>
        <authorList>
            <person name="Tisza M.J."/>
            <person name="Buck C.B."/>
        </authorList>
    </citation>
    <scope>NUCLEOTIDE SEQUENCE</scope>
    <source>
        <strain evidence="1">CtjhW4</strain>
    </source>
</reference>
<protein>
    <submittedName>
        <fullName evidence="1">Uncharacterized protein</fullName>
    </submittedName>
</protein>
<sequence>MSLNVYGNEAINGWDGTSIRLDEKNNYLFAPVIGAGKKEAGNIFTGVVMGQAPNGMTSTLLTGIYGYERGINTFGLLEDGRAYFGA</sequence>
<dbReference type="EMBL" id="BK015491">
    <property type="protein sequence ID" value="DAE09706.1"/>
    <property type="molecule type" value="Genomic_DNA"/>
</dbReference>
<accession>A0A8S5PS44</accession>
<name>A0A8S5PS44_9CAUD</name>
<proteinExistence type="predicted"/>
<evidence type="ECO:0000313" key="1">
    <source>
        <dbReference type="EMBL" id="DAE09706.1"/>
    </source>
</evidence>